<feature type="region of interest" description="Disordered" evidence="1">
    <location>
        <begin position="313"/>
        <end position="333"/>
    </location>
</feature>
<dbReference type="EMBL" id="CAMXCT030000466">
    <property type="protein sequence ID" value="CAL4766510.1"/>
    <property type="molecule type" value="Genomic_DNA"/>
</dbReference>
<dbReference type="EMBL" id="CAMXCT020000466">
    <property type="protein sequence ID" value="CAL1132573.1"/>
    <property type="molecule type" value="Genomic_DNA"/>
</dbReference>
<feature type="compositionally biased region" description="Low complexity" evidence="1">
    <location>
        <begin position="377"/>
        <end position="390"/>
    </location>
</feature>
<accession>A0A9P1BTP3</accession>
<evidence type="ECO:0000313" key="2">
    <source>
        <dbReference type="EMBL" id="CAI3979198.1"/>
    </source>
</evidence>
<organism evidence="2">
    <name type="scientific">Cladocopium goreaui</name>
    <dbReference type="NCBI Taxonomy" id="2562237"/>
    <lineage>
        <taxon>Eukaryota</taxon>
        <taxon>Sar</taxon>
        <taxon>Alveolata</taxon>
        <taxon>Dinophyceae</taxon>
        <taxon>Suessiales</taxon>
        <taxon>Symbiodiniaceae</taxon>
        <taxon>Cladocopium</taxon>
    </lineage>
</organism>
<name>A0A9P1BTP3_9DINO</name>
<comment type="caution">
    <text evidence="2">The sequence shown here is derived from an EMBL/GenBank/DDBJ whole genome shotgun (WGS) entry which is preliminary data.</text>
</comment>
<feature type="region of interest" description="Disordered" evidence="1">
    <location>
        <begin position="364"/>
        <end position="409"/>
    </location>
</feature>
<proteinExistence type="predicted"/>
<evidence type="ECO:0000313" key="3">
    <source>
        <dbReference type="EMBL" id="CAL4766510.1"/>
    </source>
</evidence>
<dbReference type="AlphaFoldDB" id="A0A9P1BTP3"/>
<protein>
    <submittedName>
        <fullName evidence="2">Uncharacterized protein</fullName>
    </submittedName>
</protein>
<dbReference type="EMBL" id="CAMXCT010000466">
    <property type="protein sequence ID" value="CAI3979198.1"/>
    <property type="molecule type" value="Genomic_DNA"/>
</dbReference>
<reference evidence="2" key="1">
    <citation type="submission" date="2022-10" db="EMBL/GenBank/DDBJ databases">
        <authorList>
            <person name="Chen Y."/>
            <person name="Dougan E. K."/>
            <person name="Chan C."/>
            <person name="Rhodes N."/>
            <person name="Thang M."/>
        </authorList>
    </citation>
    <scope>NUCLEOTIDE SEQUENCE</scope>
</reference>
<dbReference type="OrthoDB" id="444434at2759"/>
<feature type="compositionally biased region" description="Acidic residues" evidence="1">
    <location>
        <begin position="364"/>
        <end position="376"/>
    </location>
</feature>
<evidence type="ECO:0000256" key="1">
    <source>
        <dbReference type="SAM" id="MobiDB-lite"/>
    </source>
</evidence>
<keyword evidence="4" id="KW-1185">Reference proteome</keyword>
<reference evidence="3 4" key="2">
    <citation type="submission" date="2024-05" db="EMBL/GenBank/DDBJ databases">
        <authorList>
            <person name="Chen Y."/>
            <person name="Shah S."/>
            <person name="Dougan E. K."/>
            <person name="Thang M."/>
            <person name="Chan C."/>
        </authorList>
    </citation>
    <scope>NUCLEOTIDE SEQUENCE [LARGE SCALE GENOMIC DNA]</scope>
</reference>
<sequence>MLQQRLSVLMPTPSLWGVDSQILETETELAKKRAHAHTCTYMDVVSFKPDIPWQDQREADLQQGIKLWIAVTSRWSDQSTLAVKLGEMRTEEEVFTMFAHVFSGRAPVTIRKRGAAILKVCDYLEQNALEPFPMKEITFYRFLCRAEAMGAPASRLKGMIQAIAFCRHVLDVVELQCVLDSKRCSGVARESCPKERKQASPLTVCELNKLHMLVDTSSDPWDAVFAGAALLCCYCRGRWGDLMRGEKAFVDCDEGGKPAYFETRTGRHKTMSSQMHRHQFLPMVAPVKGVHGGDWVGPWLQRRRELGLAFPPQGLIMPAPDREGGASQRPLESGECGKWLRRVLDIGIAETTNDTVKAEVVLSSDEEQCGQLDESDSSGSTSDSGSSSGDIPEDHELNKTFAPPKPPEGFQRWQHAKLKTIHLTEPGYFKVFVCGRAVGAFHHQISQDPRFDSPVCWACFNKADKV</sequence>
<dbReference type="Proteomes" id="UP001152797">
    <property type="component" value="Unassembled WGS sequence"/>
</dbReference>
<gene>
    <name evidence="2" type="ORF">C1SCF055_LOCUS7167</name>
</gene>
<evidence type="ECO:0000313" key="4">
    <source>
        <dbReference type="Proteomes" id="UP001152797"/>
    </source>
</evidence>